<evidence type="ECO:0000313" key="4">
    <source>
        <dbReference type="Proteomes" id="UP000235616"/>
    </source>
</evidence>
<sequence length="718" mass="79495">MADATNSNNVIAQANAVTMTCRPGPRDVEVPPARPGVVIFLHGVNDPGVTYEPIEKGLCQGLNERLSRTDLRPGRYGERFKRAKEAFQTAQKQKRQLGTADADVFYDPDSYEYLRAEIDKETKSVFIPFYWGYRAANSEIAKKGDAGQVVSTDTKGEYVVTRGQYQDKAGNRLDAHFAKEGGFFDNATNNIPDMYGEGFKTGRKEHLVMKAGLSGQYSYIGDSPERRYFVLAAHRLAALISTIRGEQVQGGVKLGDADAANETVTIIAHSQGTLITLLAQALLRQQGHRCADCAIIVDTPYSVRDTDGTKQTPLAMLETFVEIVNEVTKTPYTIPQLADLMFDCERHGGRAGAGWTATQGKRKDKHGNWVTFDERDNRGKVYLYFCPEDTVVGLDSMRGIGTYGMPDELHLEGHKVVPAMDRLKNMRFYQRMWTRLERGSGDGEFQPVLVGTKPGHMVVRDRYQRLAVGPDAGMGLLVGAVSTTSHQRNEMRNINGEQLNPPHAPEMYGGEVVKGGARPGYADRAGEFKPDEVSKNVALGNQSASFKWIVVDRPVVQPDLDTYKAAFNSKSPDEGDHSYNWRALGIMAPYVVEREETPNEARARMETDASARSQNSYHSAILASPENHRWVTAMDVAIGQGAMLDNPQWRDLLIRMADWRLTDQNLTPLKSNPNFGRLSKGVKDLIAATADYYQNGSFPPQVIVPLTPPPLVVDGRKA</sequence>
<comment type="caution">
    <text evidence="3">The sequence shown here is derived from an EMBL/GenBank/DDBJ whole genome shotgun (WGS) entry which is preliminary data.</text>
</comment>
<dbReference type="Proteomes" id="UP000235616">
    <property type="component" value="Unassembled WGS sequence"/>
</dbReference>
<evidence type="ECO:0008006" key="5">
    <source>
        <dbReference type="Google" id="ProtNLM"/>
    </source>
</evidence>
<evidence type="ECO:0000259" key="2">
    <source>
        <dbReference type="Pfam" id="PF24322"/>
    </source>
</evidence>
<dbReference type="AlphaFoldDB" id="A0A2N7VB92"/>
<protein>
    <recommendedName>
        <fullName evidence="5">DUF3274 domain-containing protein</fullName>
    </recommendedName>
</protein>
<dbReference type="RefSeq" id="WP_102649390.1">
    <property type="nucleotide sequence ID" value="NZ_PNYA01000046.1"/>
</dbReference>
<dbReference type="InterPro" id="IPR056221">
    <property type="entry name" value="Tle3_ab_dom"/>
</dbReference>
<gene>
    <name evidence="3" type="ORF">C0Z18_31565</name>
</gene>
<dbReference type="Pfam" id="PF11678">
    <property type="entry name" value="Tle3_C"/>
    <property type="match status" value="1"/>
</dbReference>
<evidence type="ECO:0000259" key="1">
    <source>
        <dbReference type="Pfam" id="PF11678"/>
    </source>
</evidence>
<keyword evidence="4" id="KW-1185">Reference proteome</keyword>
<organism evidence="3 4">
    <name type="scientific">Trinickia dabaoshanensis</name>
    <dbReference type="NCBI Taxonomy" id="564714"/>
    <lineage>
        <taxon>Bacteria</taxon>
        <taxon>Pseudomonadati</taxon>
        <taxon>Pseudomonadota</taxon>
        <taxon>Betaproteobacteria</taxon>
        <taxon>Burkholderiales</taxon>
        <taxon>Burkholderiaceae</taxon>
        <taxon>Trinickia</taxon>
    </lineage>
</organism>
<proteinExistence type="predicted"/>
<dbReference type="Pfam" id="PF24322">
    <property type="entry name" value="Tle3"/>
    <property type="match status" value="1"/>
</dbReference>
<name>A0A2N7VB92_9BURK</name>
<dbReference type="OrthoDB" id="8829067at2"/>
<reference evidence="3 4" key="1">
    <citation type="submission" date="2018-01" db="EMBL/GenBank/DDBJ databases">
        <title>Whole genome analyses suggest that Burkholderia sensu lato contains two further novel genera in the rhizoxinica-symbiotica group Mycetohabitans gen. nov., and Trinickia gen. nov.: implications for the evolution of diazotrophy and nodulation in the Burkholderiaceae.</title>
        <authorList>
            <person name="Estrada-de los Santos P."/>
            <person name="Palmer M."/>
            <person name="Chavez-Ramirez B."/>
            <person name="Beukes C."/>
            <person name="Steenkamp E.T."/>
            <person name="Hirsch A.M."/>
            <person name="Manyaka P."/>
            <person name="Maluk M."/>
            <person name="Lafos M."/>
            <person name="Crook M."/>
            <person name="Gross E."/>
            <person name="Simon M.F."/>
            <person name="Bueno dos Reis Junior F."/>
            <person name="Poole P.S."/>
            <person name="Venter S.N."/>
            <person name="James E.K."/>
        </authorList>
    </citation>
    <scope>NUCLEOTIDE SEQUENCE [LARGE SCALE GENOMIC DNA]</scope>
    <source>
        <strain evidence="3 4">GIMN1.004</strain>
    </source>
</reference>
<feature type="domain" description="Antibacterial effector protein Tle3 C-terminal" evidence="1">
    <location>
        <begin position="560"/>
        <end position="714"/>
    </location>
</feature>
<dbReference type="EMBL" id="PNYA01000046">
    <property type="protein sequence ID" value="PMS14438.1"/>
    <property type="molecule type" value="Genomic_DNA"/>
</dbReference>
<accession>A0A2N7VB92</accession>
<feature type="domain" description="T6SS Tle3 phospholipase effector alpha/beta" evidence="2">
    <location>
        <begin position="35"/>
        <end position="406"/>
    </location>
</feature>
<evidence type="ECO:0000313" key="3">
    <source>
        <dbReference type="EMBL" id="PMS14438.1"/>
    </source>
</evidence>
<dbReference type="InterPro" id="IPR021692">
    <property type="entry name" value="Tle3_C"/>
</dbReference>